<dbReference type="SUPFAM" id="SSF100950">
    <property type="entry name" value="NagB/RpiA/CoA transferase-like"/>
    <property type="match status" value="1"/>
</dbReference>
<comment type="pathway">
    <text evidence="2">Carbohydrate degradation; pentose phosphate pathway; D-ribulose 5-phosphate from D-glucose 6-phosphate (oxidative stage): step 2/3.</text>
</comment>
<dbReference type="EC" id="3.1.1.31" evidence="5"/>
<name>A0A8X7XP08_POLSE</name>
<comment type="similarity">
    <text evidence="3">Belongs to the Niban family.</text>
</comment>
<dbReference type="FunFam" id="3.40.50.1360:FF:000005">
    <property type="entry name" value="6-phosphogluconolactonase"/>
    <property type="match status" value="1"/>
</dbReference>
<evidence type="ECO:0000313" key="9">
    <source>
        <dbReference type="EMBL" id="KAG2470824.1"/>
    </source>
</evidence>
<evidence type="ECO:0000256" key="5">
    <source>
        <dbReference type="ARBA" id="ARBA00013198"/>
    </source>
</evidence>
<dbReference type="GO" id="GO:0017057">
    <property type="term" value="F:6-phosphogluconolactonase activity"/>
    <property type="evidence" value="ECO:0007669"/>
    <property type="project" value="UniProtKB-EC"/>
</dbReference>
<dbReference type="InterPro" id="IPR001849">
    <property type="entry name" value="PH_domain"/>
</dbReference>
<evidence type="ECO:0000259" key="8">
    <source>
        <dbReference type="PROSITE" id="PS50003"/>
    </source>
</evidence>
<feature type="domain" description="PH" evidence="8">
    <location>
        <begin position="389"/>
        <end position="512"/>
    </location>
</feature>
<evidence type="ECO:0000256" key="3">
    <source>
        <dbReference type="ARBA" id="ARBA00010251"/>
    </source>
</evidence>
<dbReference type="PANTHER" id="PTHR14392:SF3">
    <property type="entry name" value="PROTEIN NIBAN 1"/>
    <property type="match status" value="1"/>
</dbReference>
<evidence type="ECO:0000313" key="10">
    <source>
        <dbReference type="Proteomes" id="UP000886611"/>
    </source>
</evidence>
<reference evidence="9 10" key="1">
    <citation type="journal article" date="2021" name="Cell">
        <title>Tracing the genetic footprints of vertebrate landing in non-teleost ray-finned fishes.</title>
        <authorList>
            <person name="Bi X."/>
            <person name="Wang K."/>
            <person name="Yang L."/>
            <person name="Pan H."/>
            <person name="Jiang H."/>
            <person name="Wei Q."/>
            <person name="Fang M."/>
            <person name="Yu H."/>
            <person name="Zhu C."/>
            <person name="Cai Y."/>
            <person name="He Y."/>
            <person name="Gan X."/>
            <person name="Zeng H."/>
            <person name="Yu D."/>
            <person name="Zhu Y."/>
            <person name="Jiang H."/>
            <person name="Qiu Q."/>
            <person name="Yang H."/>
            <person name="Zhang Y.E."/>
            <person name="Wang W."/>
            <person name="Zhu M."/>
            <person name="He S."/>
            <person name="Zhang G."/>
        </authorList>
    </citation>
    <scope>NUCLEOTIDE SEQUENCE [LARGE SCALE GENOMIC DNA]</scope>
    <source>
        <strain evidence="9">Bchr_013</strain>
    </source>
</reference>
<dbReference type="GO" id="GO:0005975">
    <property type="term" value="P:carbohydrate metabolic process"/>
    <property type="evidence" value="ECO:0007669"/>
    <property type="project" value="InterPro"/>
</dbReference>
<dbReference type="PANTHER" id="PTHR14392">
    <property type="entry name" value="NIBAN FAMILY MEMBER"/>
    <property type="match status" value="1"/>
</dbReference>
<feature type="non-terminal residue" evidence="9">
    <location>
        <position position="1065"/>
    </location>
</feature>
<dbReference type="CDD" id="cd01400">
    <property type="entry name" value="6PGL"/>
    <property type="match status" value="1"/>
</dbReference>
<feature type="region of interest" description="Disordered" evidence="7">
    <location>
        <begin position="1012"/>
        <end position="1065"/>
    </location>
</feature>
<accession>A0A8X7XP08</accession>
<gene>
    <name evidence="9" type="primary">Pgls</name>
    <name evidence="9" type="ORF">GTO96_0005767</name>
</gene>
<dbReference type="InterPro" id="IPR026088">
    <property type="entry name" value="Niban-like"/>
</dbReference>
<dbReference type="Pfam" id="PF26086">
    <property type="entry name" value="Niban2"/>
    <property type="match status" value="1"/>
</dbReference>
<evidence type="ECO:0000256" key="7">
    <source>
        <dbReference type="SAM" id="MobiDB-lite"/>
    </source>
</evidence>
<comment type="similarity">
    <text evidence="4">Belongs to the glucosamine/galactosamine-6-phosphate isomerase family. 6-phosphogluconolactonase subfamily.</text>
</comment>
<dbReference type="InterPro" id="IPR059060">
    <property type="entry name" value="Niban_1/2/3_dom"/>
</dbReference>
<evidence type="ECO:0000256" key="6">
    <source>
        <dbReference type="ARBA" id="ARBA00022801"/>
    </source>
</evidence>
<protein>
    <recommendedName>
        <fullName evidence="5">6-phosphogluconolactonase</fullName>
        <ecNumber evidence="5">3.1.1.31</ecNumber>
    </recommendedName>
</protein>
<feature type="non-terminal residue" evidence="9">
    <location>
        <position position="1"/>
    </location>
</feature>
<dbReference type="PROSITE" id="PS50003">
    <property type="entry name" value="PH_DOMAIN"/>
    <property type="match status" value="1"/>
</dbReference>
<dbReference type="Pfam" id="PF26089">
    <property type="entry name" value="PH_Niban2"/>
    <property type="match status" value="1"/>
</dbReference>
<feature type="compositionally biased region" description="Acidic residues" evidence="7">
    <location>
        <begin position="1017"/>
        <end position="1029"/>
    </location>
</feature>
<keyword evidence="10" id="KW-1185">Reference proteome</keyword>
<dbReference type="SMART" id="SM00233">
    <property type="entry name" value="PH"/>
    <property type="match status" value="1"/>
</dbReference>
<evidence type="ECO:0000256" key="4">
    <source>
        <dbReference type="ARBA" id="ARBA00010662"/>
    </source>
</evidence>
<evidence type="ECO:0000256" key="2">
    <source>
        <dbReference type="ARBA" id="ARBA00004961"/>
    </source>
</evidence>
<sequence length="1065" mass="118916">MWDVEETNRAREKPPWHKESVVSEAHPVVEMSPGSRRVLVFKSSEELGSALAGFIVARANASCSSERGRFTVGLSGGSLVSLLTQHLPAQPGLDCRKWLFGFCDERLVSFQDPESTCGLYKSHLMPALCVADSQILAIDPSLSVEDAAEDYAQKLQQTFPGEHMPVFDLLLLGMGPDGHTCSLFPGHPLLQEEKRTVAPISDSPKPPPQRITLTLPVVNAARCVVFVSTGESKAAVLKKVLEGNEEPALPAARVNPANGELLWFLDESAAQSLSLPLEKPSRGAALKLQGDNGSSDPGRLQRRSASHSTAVCLVRKVMMMMKAAGCPSVHHLNVCFSVGRSRAVVKNFAPHYRRQYATAYVKHIVTELEQREGAVTQLQRRPVDLLRGEKLLEGTLLQFQDQRWSERRLLVTGDFLVESSDIKEDPPNVQKNKTRLLLSGCDICTSTQEYRLLWDRAIQEMPGTADFEMPNSPGPFDYPVFIHHPYRPVICICAHSEDEQLAWLSVLRNAIRHHSTVILRQNSFQGRAFLEAVRHYRQEKGRYDSGVLMLGSEEDVSVTRGARTKRHLCHVQMPLWVLTDKLLLSPQVLSMVVMEDVLPGLRSQVFPRLRVARNRRGAVWGLVRAWMVVLWVRVWPARESNAHPCLCPQLLTEVFSLVCGEVSQELHTLKEHEAQGHPLLDKQVRLNLDQILTVQEHITRKMRGQMASVITMCVARLILPSLGSICQELAGALHSAFSAAREVFTDACDAIMSTRCCGRSVQEVSLSRGRSLGRPPLVCTNLTPVCAFKPHQLTEPLAGLPHDSPPSGHCYRQLELIPDRLAGLQDRFGFQGAKGIVLRAQNALEQFLEDAVYTFECLLSQQLRHSMKSTQISLTLRRVYGRVLKKLDHDSVLVQTDLLREALVEITLPWLLRELEPTCKLELPQYEEMVFAEHSAVIHIENIYEEVVLESLLKDINSVLRDAPSQYQLSLHCSSLMCILNSLGADRLTGQQTPSSGSYENVPFTVEVAAESKQDEGHDDDDDEEEESEYVNIAAMPAGSDDLTRRSHQPGHNMHQWAMMRESDA</sequence>
<comment type="catalytic activity">
    <reaction evidence="1">
        <text>6-phospho-D-glucono-1,5-lactone + H2O = 6-phospho-D-gluconate + H(+)</text>
        <dbReference type="Rhea" id="RHEA:12556"/>
        <dbReference type="ChEBI" id="CHEBI:15377"/>
        <dbReference type="ChEBI" id="CHEBI:15378"/>
        <dbReference type="ChEBI" id="CHEBI:57955"/>
        <dbReference type="ChEBI" id="CHEBI:58759"/>
        <dbReference type="EC" id="3.1.1.31"/>
    </reaction>
</comment>
<keyword evidence="6" id="KW-0378">Hydrolase</keyword>
<organism evidence="9 10">
    <name type="scientific">Polypterus senegalus</name>
    <name type="common">Senegal bichir</name>
    <dbReference type="NCBI Taxonomy" id="55291"/>
    <lineage>
        <taxon>Eukaryota</taxon>
        <taxon>Metazoa</taxon>
        <taxon>Chordata</taxon>
        <taxon>Craniata</taxon>
        <taxon>Vertebrata</taxon>
        <taxon>Euteleostomi</taxon>
        <taxon>Actinopterygii</taxon>
        <taxon>Polypteriformes</taxon>
        <taxon>Polypteridae</taxon>
        <taxon>Polypterus</taxon>
    </lineage>
</organism>
<proteinExistence type="inferred from homology"/>
<evidence type="ECO:0000256" key="1">
    <source>
        <dbReference type="ARBA" id="ARBA00000832"/>
    </source>
</evidence>
<dbReference type="EMBL" id="JAATIS010000094">
    <property type="protein sequence ID" value="KAG2470824.1"/>
    <property type="molecule type" value="Genomic_DNA"/>
</dbReference>
<dbReference type="Gene3D" id="3.40.50.1360">
    <property type="match status" value="1"/>
</dbReference>
<dbReference type="SUPFAM" id="SSF50729">
    <property type="entry name" value="PH domain-like"/>
    <property type="match status" value="1"/>
</dbReference>
<dbReference type="InterPro" id="IPR006148">
    <property type="entry name" value="Glc/Gal-6P_isomerase"/>
</dbReference>
<comment type="caution">
    <text evidence="9">The sequence shown here is derived from an EMBL/GenBank/DDBJ whole genome shotgun (WGS) entry which is preliminary data.</text>
</comment>
<dbReference type="GO" id="GO:0006098">
    <property type="term" value="P:pentose-phosphate shunt"/>
    <property type="evidence" value="ECO:0007669"/>
    <property type="project" value="InterPro"/>
</dbReference>
<dbReference type="InterPro" id="IPR005900">
    <property type="entry name" value="6-phosphogluconolactonase_DevB"/>
</dbReference>
<dbReference type="Proteomes" id="UP000886611">
    <property type="component" value="Unassembled WGS sequence"/>
</dbReference>
<dbReference type="NCBIfam" id="TIGR01198">
    <property type="entry name" value="pgl"/>
    <property type="match status" value="1"/>
</dbReference>
<dbReference type="Pfam" id="PF01182">
    <property type="entry name" value="Glucosamine_iso"/>
    <property type="match status" value="1"/>
</dbReference>
<dbReference type="AlphaFoldDB" id="A0A8X7XP08"/>
<dbReference type="InterPro" id="IPR037171">
    <property type="entry name" value="NagB/RpiA_transferase-like"/>
</dbReference>